<dbReference type="NCBIfam" id="TIGR00446">
    <property type="entry name" value="nop2p"/>
    <property type="match status" value="1"/>
</dbReference>
<evidence type="ECO:0000259" key="7">
    <source>
        <dbReference type="PROSITE" id="PS51686"/>
    </source>
</evidence>
<dbReference type="GO" id="GO:0003723">
    <property type="term" value="F:RNA binding"/>
    <property type="evidence" value="ECO:0007669"/>
    <property type="project" value="UniProtKB-UniRule"/>
</dbReference>
<dbReference type="InterPro" id="IPR031341">
    <property type="entry name" value="Methyltr_RsmF_N"/>
</dbReference>
<dbReference type="Pfam" id="PF13636">
    <property type="entry name" value="Methyltranf_PUA"/>
    <property type="match status" value="1"/>
</dbReference>
<dbReference type="CDD" id="cd21147">
    <property type="entry name" value="RsmF_methylt_CTD1"/>
    <property type="match status" value="1"/>
</dbReference>
<dbReference type="EMBL" id="JAJEQM010000024">
    <property type="protein sequence ID" value="MCC2211729.1"/>
    <property type="molecule type" value="Genomic_DNA"/>
</dbReference>
<dbReference type="PANTHER" id="PTHR22807">
    <property type="entry name" value="NOP2 YEAST -RELATED NOL1/NOP2/FMU SUN DOMAIN-CONTAINING"/>
    <property type="match status" value="1"/>
</dbReference>
<dbReference type="GO" id="GO:0006396">
    <property type="term" value="P:RNA processing"/>
    <property type="evidence" value="ECO:0007669"/>
    <property type="project" value="InterPro"/>
</dbReference>
<evidence type="ECO:0000256" key="1">
    <source>
        <dbReference type="ARBA" id="ARBA00022490"/>
    </source>
</evidence>
<dbReference type="Pfam" id="PF17125">
    <property type="entry name" value="Methyltr_RsmF_N"/>
    <property type="match status" value="1"/>
</dbReference>
<keyword evidence="4 6" id="KW-0949">S-adenosyl-L-methionine</keyword>
<evidence type="ECO:0000256" key="6">
    <source>
        <dbReference type="PROSITE-ProRule" id="PRU01023"/>
    </source>
</evidence>
<dbReference type="SUPFAM" id="SSF53335">
    <property type="entry name" value="S-adenosyl-L-methionine-dependent methyltransferases"/>
    <property type="match status" value="1"/>
</dbReference>
<evidence type="ECO:0000256" key="3">
    <source>
        <dbReference type="ARBA" id="ARBA00022679"/>
    </source>
</evidence>
<dbReference type="InterPro" id="IPR027391">
    <property type="entry name" value="Nol1_Nop2_Fmu_2"/>
</dbReference>
<dbReference type="Pfam" id="PF01189">
    <property type="entry name" value="Methyltr_RsmB-F"/>
    <property type="match status" value="1"/>
</dbReference>
<keyword evidence="1" id="KW-0963">Cytoplasm</keyword>
<keyword evidence="2 6" id="KW-0489">Methyltransferase</keyword>
<dbReference type="Gene3D" id="2.30.130.60">
    <property type="match status" value="1"/>
</dbReference>
<dbReference type="InterPro" id="IPR001678">
    <property type="entry name" value="MeTrfase_RsmB-F_NOP2_dom"/>
</dbReference>
<feature type="binding site" evidence="6">
    <location>
        <position position="134"/>
    </location>
    <ligand>
        <name>S-adenosyl-L-methionine</name>
        <dbReference type="ChEBI" id="CHEBI:59789"/>
    </ligand>
</feature>
<protein>
    <submittedName>
        <fullName evidence="8">RsmF rRNA methyltransferase first C-terminal domain-containing protein</fullName>
    </submittedName>
</protein>
<feature type="domain" description="SAM-dependent MTase RsmB/NOP-type" evidence="7">
    <location>
        <begin position="18"/>
        <end position="301"/>
    </location>
</feature>
<dbReference type="InterPro" id="IPR029063">
    <property type="entry name" value="SAM-dependent_MTases_sf"/>
</dbReference>
<dbReference type="Gene3D" id="3.40.50.150">
    <property type="entry name" value="Vaccinia Virus protein VP39"/>
    <property type="match status" value="1"/>
</dbReference>
<comment type="caution">
    <text evidence="6">Lacks conserved residue(s) required for the propagation of feature annotation.</text>
</comment>
<name>A0AAE3E1E2_9FIRM</name>
<dbReference type="GO" id="GO:0008757">
    <property type="term" value="F:S-adenosylmethionine-dependent methyltransferase activity"/>
    <property type="evidence" value="ECO:0007669"/>
    <property type="project" value="InterPro"/>
</dbReference>
<evidence type="ECO:0000313" key="8">
    <source>
        <dbReference type="EMBL" id="MCC2211729.1"/>
    </source>
</evidence>
<dbReference type="InterPro" id="IPR023267">
    <property type="entry name" value="RCMT"/>
</dbReference>
<feature type="active site" description="Nucleophile" evidence="6">
    <location>
        <position position="232"/>
    </location>
</feature>
<feature type="binding site" evidence="6">
    <location>
        <begin position="110"/>
        <end position="116"/>
    </location>
    <ligand>
        <name>S-adenosyl-L-methionine</name>
        <dbReference type="ChEBI" id="CHEBI:59789"/>
    </ligand>
</feature>
<keyword evidence="5 6" id="KW-0694">RNA-binding</keyword>
<dbReference type="InterPro" id="IPR049560">
    <property type="entry name" value="MeTrfase_RsmB-F_NOP2_cat"/>
</dbReference>
<accession>A0AAE3E1E2</accession>
<evidence type="ECO:0000256" key="4">
    <source>
        <dbReference type="ARBA" id="ARBA00022691"/>
    </source>
</evidence>
<feature type="binding site" evidence="6">
    <location>
        <position position="179"/>
    </location>
    <ligand>
        <name>S-adenosyl-L-methionine</name>
        <dbReference type="ChEBI" id="CHEBI:59789"/>
    </ligand>
</feature>
<sequence>MRLPEKFEDRMKKMLGDEYDDFIKSMDETPIFTGIRINTSKVGAKDAVIKEFGELQNVSWCSDGFYADKSKISGNHPYHLAGLFYFQEPSAMSTVSALNIESDDYVLDLCAAPGGKATQAGAFISKNGLLVANEIVKNRANILSDNIDRFGLTNAVVTNETPQKLAEKYVHFFDKIIVDAPCSGEGMFRKEPQAVDEWSVEHTVSCGVRQKHILDCAMKMLKGGGYIVYSTCTFAPEENEQVCAYMLENYNVELVEPNNLDMLSKGRGEWSNSDYDMSKTRRIFPHKNNGEGHFVALFHSLDNYESEVSKPKKTSMTDAEKVYRQFEKEFLNTELDGEFCLFGEQLYLKPKCIDVDKIKVVRNGLNLGIYRKNRFEPSYALCLALKKEDFKNTVDFECDSEELKKYLMGNTVECDKKGWCAVTVNGYPIGWGKASNGILKNHFPKYLRLKR</sequence>
<comment type="similarity">
    <text evidence="6">Belongs to the class I-like SAM-binding methyltransferase superfamily. RsmB/NOP family.</text>
</comment>
<dbReference type="GO" id="GO:0008173">
    <property type="term" value="F:RNA methyltransferase activity"/>
    <property type="evidence" value="ECO:0007669"/>
    <property type="project" value="InterPro"/>
</dbReference>
<dbReference type="InterPro" id="IPR011023">
    <property type="entry name" value="Nop2p"/>
</dbReference>
<evidence type="ECO:0000256" key="5">
    <source>
        <dbReference type="ARBA" id="ARBA00022884"/>
    </source>
</evidence>
<reference evidence="8 9" key="1">
    <citation type="submission" date="2021-10" db="EMBL/GenBank/DDBJ databases">
        <title>Anaerobic single-cell dispensing facilitates the cultivation of human gut bacteria.</title>
        <authorList>
            <person name="Afrizal A."/>
        </authorList>
    </citation>
    <scope>NUCLEOTIDE SEQUENCE [LARGE SCALE GENOMIC DNA]</scope>
    <source>
        <strain evidence="8 9">CLA-AA-H232</strain>
    </source>
</reference>
<dbReference type="PANTHER" id="PTHR22807:SF30">
    <property type="entry name" value="28S RRNA (CYTOSINE(4447)-C(5))-METHYLTRANSFERASE-RELATED"/>
    <property type="match status" value="1"/>
</dbReference>
<dbReference type="Proteomes" id="UP001198242">
    <property type="component" value="Unassembled WGS sequence"/>
</dbReference>
<dbReference type="Gene3D" id="3.30.70.1170">
    <property type="entry name" value="Sun protein, domain 3"/>
    <property type="match status" value="1"/>
</dbReference>
<dbReference type="InterPro" id="IPR031340">
    <property type="entry name" value="RsmF_methylt_CI"/>
</dbReference>
<dbReference type="PRINTS" id="PR02008">
    <property type="entry name" value="RCMTFAMILY"/>
</dbReference>
<keyword evidence="9" id="KW-1185">Reference proteome</keyword>
<dbReference type="RefSeq" id="WP_308457138.1">
    <property type="nucleotide sequence ID" value="NZ_JAJEQM010000024.1"/>
</dbReference>
<dbReference type="GO" id="GO:0001510">
    <property type="term" value="P:RNA methylation"/>
    <property type="evidence" value="ECO:0007669"/>
    <property type="project" value="InterPro"/>
</dbReference>
<dbReference type="Pfam" id="PF17126">
    <property type="entry name" value="RsmF_methylt_CI"/>
    <property type="match status" value="1"/>
</dbReference>
<dbReference type="AlphaFoldDB" id="A0AAE3E1E2"/>
<gene>
    <name evidence="8" type="ORF">LKE05_13155</name>
</gene>
<organism evidence="8 9">
    <name type="scientific">Hominilimicola fabiformis</name>
    <dbReference type="NCBI Taxonomy" id="2885356"/>
    <lineage>
        <taxon>Bacteria</taxon>
        <taxon>Bacillati</taxon>
        <taxon>Bacillota</taxon>
        <taxon>Clostridia</taxon>
        <taxon>Eubacteriales</taxon>
        <taxon>Oscillospiraceae</taxon>
        <taxon>Hominilimicola</taxon>
    </lineage>
</organism>
<comment type="caution">
    <text evidence="8">The sequence shown here is derived from an EMBL/GenBank/DDBJ whole genome shotgun (WGS) entry which is preliminary data.</text>
</comment>
<keyword evidence="3 6" id="KW-0808">Transferase</keyword>
<evidence type="ECO:0000313" key="9">
    <source>
        <dbReference type="Proteomes" id="UP001198242"/>
    </source>
</evidence>
<proteinExistence type="inferred from homology"/>
<dbReference type="PROSITE" id="PS51686">
    <property type="entry name" value="SAM_MT_RSMB_NOP"/>
    <property type="match status" value="1"/>
</dbReference>
<evidence type="ECO:0000256" key="2">
    <source>
        <dbReference type="ARBA" id="ARBA00022603"/>
    </source>
</evidence>